<dbReference type="AlphaFoldDB" id="A0AAD3H9C5"/>
<evidence type="ECO:0000313" key="1">
    <source>
        <dbReference type="EMBL" id="GFH54754.1"/>
    </source>
</evidence>
<proteinExistence type="predicted"/>
<dbReference type="EMBL" id="BLLK01000047">
    <property type="protein sequence ID" value="GFH54754.1"/>
    <property type="molecule type" value="Genomic_DNA"/>
</dbReference>
<sequence>MVVTKKYRKDLKRMSEDEEMSYSYTLSMISSAMLVMDHNRAETLCKKAIEQFPSYPDPYWEMACILVDQNELNDAMRFIAVCMEKTCRLLLTLEIKTKDSVDDFNLSHSVQRRKFLDVMNEIFYNLQNNVECVNTIEWVVKEKHLMSLWWYYFEIVKDKNFFGEETTKLLDAQSVTSLLQSRRNETNQQVSSSLSLSSPYNDGDWVIAHALISPLGKPFNHRVAMVKGDDLNEEGRVAVVFEEGGSIKYLKVENLKLARTVNKNAALLMFLDESEQWKFMMDDFLAV</sequence>
<keyword evidence="2" id="KW-1185">Reference proteome</keyword>
<reference evidence="1 2" key="1">
    <citation type="journal article" date="2021" name="Sci. Rep.">
        <title>The genome of the diatom Chaetoceros tenuissimus carries an ancient integrated fragment of an extant virus.</title>
        <authorList>
            <person name="Hongo Y."/>
            <person name="Kimura K."/>
            <person name="Takaki Y."/>
            <person name="Yoshida Y."/>
            <person name="Baba S."/>
            <person name="Kobayashi G."/>
            <person name="Nagasaki K."/>
            <person name="Hano T."/>
            <person name="Tomaru Y."/>
        </authorList>
    </citation>
    <scope>NUCLEOTIDE SEQUENCE [LARGE SCALE GENOMIC DNA]</scope>
    <source>
        <strain evidence="1 2">NIES-3715</strain>
    </source>
</reference>
<dbReference type="InterPro" id="IPR011990">
    <property type="entry name" value="TPR-like_helical_dom_sf"/>
</dbReference>
<accession>A0AAD3H9C5</accession>
<gene>
    <name evidence="1" type="ORF">CTEN210_11230</name>
</gene>
<evidence type="ECO:0000313" key="2">
    <source>
        <dbReference type="Proteomes" id="UP001054902"/>
    </source>
</evidence>
<organism evidence="1 2">
    <name type="scientific">Chaetoceros tenuissimus</name>
    <dbReference type="NCBI Taxonomy" id="426638"/>
    <lineage>
        <taxon>Eukaryota</taxon>
        <taxon>Sar</taxon>
        <taxon>Stramenopiles</taxon>
        <taxon>Ochrophyta</taxon>
        <taxon>Bacillariophyta</taxon>
        <taxon>Coscinodiscophyceae</taxon>
        <taxon>Chaetocerotophycidae</taxon>
        <taxon>Chaetocerotales</taxon>
        <taxon>Chaetocerotaceae</taxon>
        <taxon>Chaetoceros</taxon>
    </lineage>
</organism>
<dbReference type="SUPFAM" id="SSF48452">
    <property type="entry name" value="TPR-like"/>
    <property type="match status" value="1"/>
</dbReference>
<name>A0AAD3H9C5_9STRA</name>
<protein>
    <submittedName>
        <fullName evidence="1">Uncharacterized protein</fullName>
    </submittedName>
</protein>
<comment type="caution">
    <text evidence="1">The sequence shown here is derived from an EMBL/GenBank/DDBJ whole genome shotgun (WGS) entry which is preliminary data.</text>
</comment>
<dbReference type="Proteomes" id="UP001054902">
    <property type="component" value="Unassembled WGS sequence"/>
</dbReference>